<dbReference type="PANTHER" id="PTHR44809:SF1">
    <property type="entry name" value="PROTEIN O-MANNOSYL-TRANSFERASE TMTC1"/>
    <property type="match status" value="1"/>
</dbReference>
<feature type="repeat" description="TPR" evidence="1">
    <location>
        <begin position="139"/>
        <end position="172"/>
    </location>
</feature>
<dbReference type="PANTHER" id="PTHR44809">
    <property type="match status" value="1"/>
</dbReference>
<dbReference type="Pfam" id="PF01075">
    <property type="entry name" value="Glyco_transf_9"/>
    <property type="match status" value="1"/>
</dbReference>
<dbReference type="Pfam" id="PF13424">
    <property type="entry name" value="TPR_12"/>
    <property type="match status" value="1"/>
</dbReference>
<dbReference type="STRING" id="157910.SAMN05445850_6112"/>
<dbReference type="InterPro" id="IPR019734">
    <property type="entry name" value="TPR_rpt"/>
</dbReference>
<organism evidence="2 3">
    <name type="scientific">Paraburkholderia tuberum</name>
    <dbReference type="NCBI Taxonomy" id="157910"/>
    <lineage>
        <taxon>Bacteria</taxon>
        <taxon>Pseudomonadati</taxon>
        <taxon>Pseudomonadota</taxon>
        <taxon>Betaproteobacteria</taxon>
        <taxon>Burkholderiales</taxon>
        <taxon>Burkholderiaceae</taxon>
        <taxon>Paraburkholderia</taxon>
    </lineage>
</organism>
<dbReference type="SUPFAM" id="SSF48452">
    <property type="entry name" value="TPR-like"/>
    <property type="match status" value="2"/>
</dbReference>
<dbReference type="AlphaFoldDB" id="A0A1H1JZT5"/>
<dbReference type="InterPro" id="IPR052943">
    <property type="entry name" value="TMTC_O-mannosyl-trnsfr"/>
</dbReference>
<keyword evidence="3" id="KW-1185">Reference proteome</keyword>
<dbReference type="EMBL" id="FNKX01000002">
    <property type="protein sequence ID" value="SDR55581.1"/>
    <property type="molecule type" value="Genomic_DNA"/>
</dbReference>
<dbReference type="InterPro" id="IPR011990">
    <property type="entry name" value="TPR-like_helical_dom_sf"/>
</dbReference>
<dbReference type="Gene3D" id="3.40.50.2000">
    <property type="entry name" value="Glycogen Phosphorylase B"/>
    <property type="match status" value="1"/>
</dbReference>
<evidence type="ECO:0000313" key="2">
    <source>
        <dbReference type="EMBL" id="SDR55581.1"/>
    </source>
</evidence>
<keyword evidence="1" id="KW-0802">TPR repeat</keyword>
<proteinExistence type="predicted"/>
<dbReference type="GO" id="GO:0016757">
    <property type="term" value="F:glycosyltransferase activity"/>
    <property type="evidence" value="ECO:0007669"/>
    <property type="project" value="InterPro"/>
</dbReference>
<protein>
    <submittedName>
        <fullName evidence="2">Tfp pilus assembly protein PilF</fullName>
    </submittedName>
</protein>
<accession>A0A1H1JZT5</accession>
<feature type="repeat" description="TPR" evidence="1">
    <location>
        <begin position="105"/>
        <end position="138"/>
    </location>
</feature>
<reference evidence="3" key="1">
    <citation type="submission" date="2016-10" db="EMBL/GenBank/DDBJ databases">
        <authorList>
            <person name="Varghese N."/>
            <person name="Submissions S."/>
        </authorList>
    </citation>
    <scope>NUCLEOTIDE SEQUENCE [LARGE SCALE GENOMIC DNA]</scope>
    <source>
        <strain evidence="3">DUS833</strain>
    </source>
</reference>
<evidence type="ECO:0000313" key="3">
    <source>
        <dbReference type="Proteomes" id="UP000199365"/>
    </source>
</evidence>
<name>A0A1H1JZT5_9BURK</name>
<dbReference type="InterPro" id="IPR002201">
    <property type="entry name" value="Glyco_trans_9"/>
</dbReference>
<dbReference type="PROSITE" id="PS50005">
    <property type="entry name" value="TPR"/>
    <property type="match status" value="3"/>
</dbReference>
<sequence length="569" mass="62913">MVPCEAIFLPAFEAHRCGHLQEAEAGYRRVLKYDPRHADALHLLGLIHAGRGALPEAAALMQQAVGITPTAVYFGNLGDVLRQQGLHADAEAACRRAIQLKHDHAPAHFNLGLLFMATGRRDEAEHALRQALTFAPASNDALNNLGVLLQGMGRANEAETAYRRAIGNDPSYLRAHYNLGLLLLRAGRFGEAELAFRSALEIDPAYADAQNDLGTALREQHRYADAEATYRSVLQQCPDFADARWNLALLLLAQGRYAEGWQHAEARYDMHRTTPVFLPDPGYPQWRGEPLAGRSLVICHEQGLGDSIQFARYVPLLKARGLRRLTLFCPEPLQELLKTLEGVDEVVCNMLEVGPHDFWSLSMSLPLHVGTTTANIPARLPYLRALPDRVRRWRTCLPAHGIKVGLVWKGSTSHSHDADRSLPGLLSLAPLWSVPDVTFVSLQKGQGEDEPAALAKQLPMVCAAPDLTDLADTAALVSQLDLVISVDTAVGHLAGALGKPCWLLLQKPWTDWRWMHGRTDSPWYPHVMRIYRQATPGDWAEVIGRVAVALEQYGQWRIKLQTLATSEGL</sequence>
<evidence type="ECO:0000256" key="1">
    <source>
        <dbReference type="PROSITE-ProRule" id="PRU00339"/>
    </source>
</evidence>
<dbReference type="SMART" id="SM00028">
    <property type="entry name" value="TPR"/>
    <property type="match status" value="7"/>
</dbReference>
<dbReference type="Proteomes" id="UP000199365">
    <property type="component" value="Unassembled WGS sequence"/>
</dbReference>
<dbReference type="RefSeq" id="WP_090809479.1">
    <property type="nucleotide sequence ID" value="NZ_FNKX01000002.1"/>
</dbReference>
<dbReference type="PROSITE" id="PS50293">
    <property type="entry name" value="TPR_REGION"/>
    <property type="match status" value="1"/>
</dbReference>
<dbReference type="SUPFAM" id="SSF53756">
    <property type="entry name" value="UDP-Glycosyltransferase/glycogen phosphorylase"/>
    <property type="match status" value="1"/>
</dbReference>
<dbReference type="Gene3D" id="1.25.40.10">
    <property type="entry name" value="Tetratricopeptide repeat domain"/>
    <property type="match status" value="3"/>
</dbReference>
<gene>
    <name evidence="2" type="ORF">SAMN05445850_6112</name>
</gene>
<feature type="repeat" description="TPR" evidence="1">
    <location>
        <begin position="173"/>
        <end position="206"/>
    </location>
</feature>
<dbReference type="Pfam" id="PF13432">
    <property type="entry name" value="TPR_16"/>
    <property type="match status" value="3"/>
</dbReference>